<gene>
    <name evidence="3" type="ORF">POF45_28130</name>
</gene>
<evidence type="ECO:0000259" key="2">
    <source>
        <dbReference type="SMART" id="SM00226"/>
    </source>
</evidence>
<evidence type="ECO:0000313" key="4">
    <source>
        <dbReference type="Proteomes" id="UP001159100"/>
    </source>
</evidence>
<evidence type="ECO:0000256" key="1">
    <source>
        <dbReference type="ARBA" id="ARBA00022849"/>
    </source>
</evidence>
<dbReference type="Pfam" id="PF01451">
    <property type="entry name" value="LMWPc"/>
    <property type="match status" value="1"/>
</dbReference>
<organism evidence="3 4">
    <name type="scientific">Pseudomonas fungipugnans</name>
    <dbReference type="NCBI Taxonomy" id="3024217"/>
    <lineage>
        <taxon>Bacteria</taxon>
        <taxon>Pseudomonadati</taxon>
        <taxon>Pseudomonadota</taxon>
        <taxon>Gammaproteobacteria</taxon>
        <taxon>Pseudomonadales</taxon>
        <taxon>Pseudomonadaceae</taxon>
        <taxon>Pseudomonas</taxon>
    </lineage>
</organism>
<dbReference type="EMBL" id="JARBWL010000002">
    <property type="protein sequence ID" value="MDI2595261.1"/>
    <property type="molecule type" value="Genomic_DNA"/>
</dbReference>
<dbReference type="InterPro" id="IPR036196">
    <property type="entry name" value="Ptyr_pPase_sf"/>
</dbReference>
<dbReference type="SUPFAM" id="SSF52788">
    <property type="entry name" value="Phosphotyrosine protein phosphatases I"/>
    <property type="match status" value="1"/>
</dbReference>
<dbReference type="PANTHER" id="PTHR43428">
    <property type="entry name" value="ARSENATE REDUCTASE"/>
    <property type="match status" value="1"/>
</dbReference>
<sequence>MRVLFMCTANSCRSILSEAMFNHLAPQGFEAVSAGSFPKGQVLPRTLTTLHEAAIATDGLSSKGNDTFESNPPDIVITVCDKAAGEACPVYFGPALKAHWGLEDPSDVKGDEAVVGAAFHATLARIETRCRAFFALPFAQLDRAALKRELDRISDL</sequence>
<dbReference type="PANTHER" id="PTHR43428:SF1">
    <property type="entry name" value="ARSENATE REDUCTASE"/>
    <property type="match status" value="1"/>
</dbReference>
<keyword evidence="1" id="KW-0059">Arsenical resistance</keyword>
<keyword evidence="4" id="KW-1185">Reference proteome</keyword>
<evidence type="ECO:0000313" key="3">
    <source>
        <dbReference type="EMBL" id="MDI2595261.1"/>
    </source>
</evidence>
<dbReference type="CDD" id="cd16345">
    <property type="entry name" value="LMWP_ArsC"/>
    <property type="match status" value="1"/>
</dbReference>
<dbReference type="Gene3D" id="3.40.50.2300">
    <property type="match status" value="1"/>
</dbReference>
<feature type="domain" description="Phosphotyrosine protein phosphatase I" evidence="2">
    <location>
        <begin position="1"/>
        <end position="136"/>
    </location>
</feature>
<reference evidence="3 4" key="1">
    <citation type="submission" date="2023-02" db="EMBL/GenBank/DDBJ databases">
        <title>Pseudomonas chrutzelriedensis sp. nov., a potently antifungal strain isolated from moss.</title>
        <authorList>
            <person name="Schnyder A."/>
            <person name="Kalawong R."/>
            <person name="Eberl L."/>
            <person name="Agnoli K."/>
        </authorList>
    </citation>
    <scope>NUCLEOTIDE SEQUENCE [LARGE SCALE GENOMIC DNA]</scope>
    <source>
        <strain evidence="3 4">681</strain>
    </source>
</reference>
<comment type="caution">
    <text evidence="3">The sequence shown here is derived from an EMBL/GenBank/DDBJ whole genome shotgun (WGS) entry which is preliminary data.</text>
</comment>
<dbReference type="Proteomes" id="UP001159100">
    <property type="component" value="Unassembled WGS sequence"/>
</dbReference>
<protein>
    <submittedName>
        <fullName evidence="3">Arsenate reductase ArsC</fullName>
    </submittedName>
</protein>
<accession>A0ABT6QWR4</accession>
<dbReference type="SMART" id="SM00226">
    <property type="entry name" value="LMWPc"/>
    <property type="match status" value="1"/>
</dbReference>
<name>A0ABT6QWR4_9PSED</name>
<proteinExistence type="predicted"/>
<dbReference type="InterPro" id="IPR023485">
    <property type="entry name" value="Ptyr_pPase"/>
</dbReference>
<dbReference type="RefSeq" id="WP_282317269.1">
    <property type="nucleotide sequence ID" value="NZ_JARBWL010000002.1"/>
</dbReference>